<dbReference type="STRING" id="47427.A0A2H3C7Y3"/>
<dbReference type="OMA" id="HMFCHIT"/>
<feature type="transmembrane region" description="Helical" evidence="1">
    <location>
        <begin position="178"/>
        <end position="198"/>
    </location>
</feature>
<dbReference type="AlphaFoldDB" id="A0A2H3C7Y3"/>
<keyword evidence="1" id="KW-0812">Transmembrane</keyword>
<accession>A0A2H3C7Y3</accession>
<proteinExistence type="predicted"/>
<feature type="transmembrane region" description="Helical" evidence="1">
    <location>
        <begin position="51"/>
        <end position="69"/>
    </location>
</feature>
<evidence type="ECO:0000313" key="2">
    <source>
        <dbReference type="EMBL" id="PBK79169.1"/>
    </source>
</evidence>
<protein>
    <recommendedName>
        <fullName evidence="4">G-protein coupled receptors family 1 profile domain-containing protein</fullName>
    </recommendedName>
</protein>
<evidence type="ECO:0000256" key="1">
    <source>
        <dbReference type="SAM" id="Phobius"/>
    </source>
</evidence>
<evidence type="ECO:0008006" key="4">
    <source>
        <dbReference type="Google" id="ProtNLM"/>
    </source>
</evidence>
<keyword evidence="1" id="KW-1133">Transmembrane helix</keyword>
<organism evidence="2 3">
    <name type="scientific">Armillaria gallica</name>
    <name type="common">Bulbous honey fungus</name>
    <name type="synonym">Armillaria bulbosa</name>
    <dbReference type="NCBI Taxonomy" id="47427"/>
    <lineage>
        <taxon>Eukaryota</taxon>
        <taxon>Fungi</taxon>
        <taxon>Dikarya</taxon>
        <taxon>Basidiomycota</taxon>
        <taxon>Agaricomycotina</taxon>
        <taxon>Agaricomycetes</taxon>
        <taxon>Agaricomycetidae</taxon>
        <taxon>Agaricales</taxon>
        <taxon>Marasmiineae</taxon>
        <taxon>Physalacriaceae</taxon>
        <taxon>Armillaria</taxon>
    </lineage>
</organism>
<dbReference type="EMBL" id="KZ293804">
    <property type="protein sequence ID" value="PBK79169.1"/>
    <property type="molecule type" value="Genomic_DNA"/>
</dbReference>
<dbReference type="OrthoDB" id="2896404at2759"/>
<reference evidence="3" key="1">
    <citation type="journal article" date="2017" name="Nat. Ecol. Evol.">
        <title>Genome expansion and lineage-specific genetic innovations in the forest pathogenic fungi Armillaria.</title>
        <authorList>
            <person name="Sipos G."/>
            <person name="Prasanna A.N."/>
            <person name="Walter M.C."/>
            <person name="O'Connor E."/>
            <person name="Balint B."/>
            <person name="Krizsan K."/>
            <person name="Kiss B."/>
            <person name="Hess J."/>
            <person name="Varga T."/>
            <person name="Slot J."/>
            <person name="Riley R."/>
            <person name="Boka B."/>
            <person name="Rigling D."/>
            <person name="Barry K."/>
            <person name="Lee J."/>
            <person name="Mihaltcheva S."/>
            <person name="LaButti K."/>
            <person name="Lipzen A."/>
            <person name="Waldron R."/>
            <person name="Moloney N.M."/>
            <person name="Sperisen C."/>
            <person name="Kredics L."/>
            <person name="Vagvoelgyi C."/>
            <person name="Patrignani A."/>
            <person name="Fitzpatrick D."/>
            <person name="Nagy I."/>
            <person name="Doyle S."/>
            <person name="Anderson J.B."/>
            <person name="Grigoriev I.V."/>
            <person name="Gueldener U."/>
            <person name="Muensterkoetter M."/>
            <person name="Nagy L.G."/>
        </authorList>
    </citation>
    <scope>NUCLEOTIDE SEQUENCE [LARGE SCALE GENOMIC DNA]</scope>
    <source>
        <strain evidence="3">Ar21-2</strain>
    </source>
</reference>
<keyword evidence="1" id="KW-0472">Membrane</keyword>
<feature type="transmembrane region" description="Helical" evidence="1">
    <location>
        <begin position="16"/>
        <end position="39"/>
    </location>
</feature>
<feature type="transmembrane region" description="Helical" evidence="1">
    <location>
        <begin position="89"/>
        <end position="109"/>
    </location>
</feature>
<keyword evidence="3" id="KW-1185">Reference proteome</keyword>
<evidence type="ECO:0000313" key="3">
    <source>
        <dbReference type="Proteomes" id="UP000217790"/>
    </source>
</evidence>
<name>A0A2H3C7Y3_ARMGA</name>
<dbReference type="Proteomes" id="UP000217790">
    <property type="component" value="Unassembled WGS sequence"/>
</dbReference>
<gene>
    <name evidence="2" type="ORF">ARMGADRAFT_1172495</name>
</gene>
<feature type="transmembrane region" description="Helical" evidence="1">
    <location>
        <begin position="129"/>
        <end position="149"/>
    </location>
</feature>
<sequence>MAAVRKPVTNFLADSFYITLFDILQGLMLSLLLLVFLTALFSPTVKRSKTWFIFMGSVIEWCASYLILIGQQIGSPPPVALCTIQSAGIYSSNPFVTSAAFALVFELFIKLKAALNRTGPMSVKWSWGLVIFPVVVYVIVFIWVIAVGISHPGLVEVDGTHMFCHITVSQEIGLAQPFVVSATVTLLAEILVVVFSVWTNIILFNHKRNTGEFLSENSSPFSMSAFIRRNALMTALTTVGIIPQLPGLELRLDGDANVYFSTIWNSNGGNSFCAPELNAHDHVTRIFFEFGFA</sequence>
<dbReference type="InParanoid" id="A0A2H3C7Y3"/>